<dbReference type="OrthoDB" id="177147at2"/>
<dbReference type="InterPro" id="IPR016024">
    <property type="entry name" value="ARM-type_fold"/>
</dbReference>
<protein>
    <submittedName>
        <fullName evidence="3">Phage tail length tape-measure protein # pham13</fullName>
    </submittedName>
</protein>
<reference evidence="3 4" key="1">
    <citation type="submission" date="2017-02" db="EMBL/GenBank/DDBJ databases">
        <authorList>
            <person name="Peterson S.W."/>
        </authorList>
    </citation>
    <scope>NUCLEOTIDE SEQUENCE [LARGE SCALE GENOMIC DNA]</scope>
    <source>
        <strain evidence="3 4">LMG 22410</strain>
    </source>
</reference>
<dbReference type="NCBIfam" id="TIGR02675">
    <property type="entry name" value="tape_meas_nterm"/>
    <property type="match status" value="1"/>
</dbReference>
<evidence type="ECO:0000313" key="4">
    <source>
        <dbReference type="Proteomes" id="UP000195787"/>
    </source>
</evidence>
<keyword evidence="1" id="KW-0812">Transmembrane</keyword>
<dbReference type="PANTHER" id="PTHR37813">
    <property type="entry name" value="FELS-2 PROPHAGE PROTEIN"/>
    <property type="match status" value="1"/>
</dbReference>
<sequence>MAKQTVIVSVLADTAPFTRGMKNVSSGIGGAISGIGKLALGVAGAAAGITAAIGAIAIKGGLSRALNIEDAQAKLKGLGYDTVAIGKVMDAALGSVKGTAFGLDSAVTAAAGAMAAGVKEGAELEKYLTAIADASAIAGISMDDMGAIFNKIQANGKLTTQELNQLADRGIPVLSWLSEEFGVTAEEMRKMVTSGAVDAEAFRNVIEENIGGAALASAETTRGAFANMGAALSRFGEVLAGGVLPIARESFSAITVALDAVAGKVKPFADAFWESAQGTIIPALQAAADSVAGFLDGFGGFGGLMATVQPIIDLVSQLSPLRIIMDALAPVSEQLGETFSQLAGIASDAAAQIGPLLAPVLEQLGDLIGSLVATVLPPLIDIFGSIAGVVMQLAPVLLEVATVVLAALTPALDSLGPLLALVATVVGDLLTALAPLLESLIGALAPILGSVLELLAPLLELFTALMTPILELVAPLVELLVPALQFLVDVIVLVVDAIVGLIGWFVDLQINALENADGMQSAWAPVAEFFTALWDGISSVFADAWDAITTVVSNAWNVIKTIFETVGQIIQQVVAGAILFIVNIFKGDFAGAANIVRTVWDNIQNLFSGAIGKIRGFVSNMVGAVVNFFSGMMNRARSTVSSGMGNVVGIFRDLPGKILGFVRSLPGRFAQIGSDIIRGLINGIHNMAGWLRDAVSNVVGGVVGWAKSMLGISSPSKVFRDLGRFTVQGLEQGLSGPNRLRSLMGGLATSMESAFDPSLSVEPFRASQARTAGRSGGITVNITAGVGDPVEIGREVMRTIKAYQRSGGMVTI</sequence>
<feature type="domain" description="Tape measure protein N-terminal" evidence="2">
    <location>
        <begin position="61"/>
        <end position="235"/>
    </location>
</feature>
<feature type="transmembrane region" description="Helical" evidence="1">
    <location>
        <begin position="486"/>
        <end position="506"/>
    </location>
</feature>
<dbReference type="Proteomes" id="UP000195787">
    <property type="component" value="Unassembled WGS sequence"/>
</dbReference>
<feature type="transmembrane region" description="Helical" evidence="1">
    <location>
        <begin position="415"/>
        <end position="434"/>
    </location>
</feature>
<name>A0A1R4GFH1_9MICO</name>
<feature type="transmembrane region" description="Helical" evidence="1">
    <location>
        <begin position="382"/>
        <end position="408"/>
    </location>
</feature>
<evidence type="ECO:0000313" key="3">
    <source>
        <dbReference type="EMBL" id="SJM66805.1"/>
    </source>
</evidence>
<evidence type="ECO:0000256" key="1">
    <source>
        <dbReference type="SAM" id="Phobius"/>
    </source>
</evidence>
<keyword evidence="4" id="KW-1185">Reference proteome</keyword>
<dbReference type="PANTHER" id="PTHR37813:SF1">
    <property type="entry name" value="FELS-2 PROPHAGE PROTEIN"/>
    <property type="match status" value="1"/>
</dbReference>
<dbReference type="Pfam" id="PF20155">
    <property type="entry name" value="TMP_3"/>
    <property type="match status" value="1"/>
</dbReference>
<dbReference type="InterPro" id="IPR013491">
    <property type="entry name" value="Tape_meas_N"/>
</dbReference>
<dbReference type="GeneID" id="303173827"/>
<dbReference type="AlphaFoldDB" id="A0A1R4GFH1"/>
<accession>A0A1R4GFH1</accession>
<gene>
    <name evidence="3" type="ORF">CZ674_11485</name>
</gene>
<keyword evidence="1" id="KW-0472">Membrane</keyword>
<proteinExistence type="predicted"/>
<organism evidence="3 4">
    <name type="scientific">Agrococcus casei LMG 22410</name>
    <dbReference type="NCBI Taxonomy" id="1255656"/>
    <lineage>
        <taxon>Bacteria</taxon>
        <taxon>Bacillati</taxon>
        <taxon>Actinomycetota</taxon>
        <taxon>Actinomycetes</taxon>
        <taxon>Micrococcales</taxon>
        <taxon>Microbacteriaceae</taxon>
        <taxon>Agrococcus</taxon>
    </lineage>
</organism>
<keyword evidence="1" id="KW-1133">Transmembrane helix</keyword>
<evidence type="ECO:0000259" key="2">
    <source>
        <dbReference type="Pfam" id="PF20155"/>
    </source>
</evidence>
<dbReference type="EMBL" id="FUHU01000044">
    <property type="protein sequence ID" value="SJM66805.1"/>
    <property type="molecule type" value="Genomic_DNA"/>
</dbReference>
<dbReference type="SUPFAM" id="SSF48371">
    <property type="entry name" value="ARM repeat"/>
    <property type="match status" value="1"/>
</dbReference>
<dbReference type="RefSeq" id="WP_086992687.1">
    <property type="nucleotide sequence ID" value="NZ_FUHU01000044.1"/>
</dbReference>